<evidence type="ECO:0000256" key="4">
    <source>
        <dbReference type="ARBA" id="ARBA00022692"/>
    </source>
</evidence>
<dbReference type="CDD" id="cd06261">
    <property type="entry name" value="TM_PBP2"/>
    <property type="match status" value="1"/>
</dbReference>
<feature type="transmembrane region" description="Helical" evidence="7">
    <location>
        <begin position="260"/>
        <end position="283"/>
    </location>
</feature>
<dbReference type="GO" id="GO:0005886">
    <property type="term" value="C:plasma membrane"/>
    <property type="evidence" value="ECO:0007669"/>
    <property type="project" value="UniProtKB-SubCell"/>
</dbReference>
<evidence type="ECO:0000256" key="3">
    <source>
        <dbReference type="ARBA" id="ARBA00022475"/>
    </source>
</evidence>
<reference evidence="9" key="1">
    <citation type="submission" date="2020-10" db="EMBL/GenBank/DDBJ databases">
        <authorList>
            <person name="Gilroy R."/>
        </authorList>
    </citation>
    <scope>NUCLEOTIDE SEQUENCE</scope>
    <source>
        <strain evidence="9">6276</strain>
    </source>
</reference>
<keyword evidence="6 7" id="KW-0472">Membrane</keyword>
<feature type="transmembrane region" description="Helical" evidence="7">
    <location>
        <begin position="105"/>
        <end position="125"/>
    </location>
</feature>
<evidence type="ECO:0000256" key="1">
    <source>
        <dbReference type="ARBA" id="ARBA00004651"/>
    </source>
</evidence>
<comment type="similarity">
    <text evidence="7">Belongs to the binding-protein-dependent transport system permease family.</text>
</comment>
<dbReference type="Gene3D" id="1.10.3720.10">
    <property type="entry name" value="MetI-like"/>
    <property type="match status" value="1"/>
</dbReference>
<evidence type="ECO:0000313" key="10">
    <source>
        <dbReference type="Proteomes" id="UP000823928"/>
    </source>
</evidence>
<dbReference type="EMBL" id="DVIU01000077">
    <property type="protein sequence ID" value="HIS35695.1"/>
    <property type="molecule type" value="Genomic_DNA"/>
</dbReference>
<evidence type="ECO:0000256" key="7">
    <source>
        <dbReference type="RuleBase" id="RU363032"/>
    </source>
</evidence>
<comment type="subcellular location">
    <subcellularLocation>
        <location evidence="1 7">Cell membrane</location>
        <topology evidence="1 7">Multi-pass membrane protein</topology>
    </subcellularLocation>
</comment>
<dbReference type="PANTHER" id="PTHR30193">
    <property type="entry name" value="ABC TRANSPORTER PERMEASE PROTEIN"/>
    <property type="match status" value="1"/>
</dbReference>
<feature type="transmembrane region" description="Helical" evidence="7">
    <location>
        <begin position="72"/>
        <end position="93"/>
    </location>
</feature>
<keyword evidence="5 7" id="KW-1133">Transmembrane helix</keyword>
<dbReference type="Proteomes" id="UP000823928">
    <property type="component" value="Unassembled WGS sequence"/>
</dbReference>
<protein>
    <submittedName>
        <fullName evidence="9">Sugar ABC transporter permease</fullName>
    </submittedName>
</protein>
<gene>
    <name evidence="9" type="ORF">IAC10_03575</name>
</gene>
<keyword evidence="4 7" id="KW-0812">Transmembrane</keyword>
<feature type="domain" description="ABC transmembrane type-1" evidence="8">
    <location>
        <begin position="68"/>
        <end position="279"/>
    </location>
</feature>
<dbReference type="InterPro" id="IPR051393">
    <property type="entry name" value="ABC_transporter_permease"/>
</dbReference>
<keyword evidence="3" id="KW-1003">Cell membrane</keyword>
<evidence type="ECO:0000256" key="5">
    <source>
        <dbReference type="ARBA" id="ARBA00022989"/>
    </source>
</evidence>
<dbReference type="InterPro" id="IPR035906">
    <property type="entry name" value="MetI-like_sf"/>
</dbReference>
<dbReference type="SUPFAM" id="SSF161098">
    <property type="entry name" value="MetI-like"/>
    <property type="match status" value="1"/>
</dbReference>
<evidence type="ECO:0000259" key="8">
    <source>
        <dbReference type="PROSITE" id="PS50928"/>
    </source>
</evidence>
<evidence type="ECO:0000256" key="2">
    <source>
        <dbReference type="ARBA" id="ARBA00022448"/>
    </source>
</evidence>
<dbReference type="GO" id="GO:0055085">
    <property type="term" value="P:transmembrane transport"/>
    <property type="evidence" value="ECO:0007669"/>
    <property type="project" value="InterPro"/>
</dbReference>
<dbReference type="InterPro" id="IPR000515">
    <property type="entry name" value="MetI-like"/>
</dbReference>
<name>A0A9D1EXG5_9BACT</name>
<dbReference type="Pfam" id="PF00528">
    <property type="entry name" value="BPD_transp_1"/>
    <property type="match status" value="1"/>
</dbReference>
<feature type="transmembrane region" description="Helical" evidence="7">
    <location>
        <begin position="12"/>
        <end position="30"/>
    </location>
</feature>
<dbReference type="AlphaFoldDB" id="A0A9D1EXG5"/>
<feature type="transmembrane region" description="Helical" evidence="7">
    <location>
        <begin position="154"/>
        <end position="176"/>
    </location>
</feature>
<organism evidence="9 10">
    <name type="scientific">Candidatus Scatousia excrementigallinarum</name>
    <dbReference type="NCBI Taxonomy" id="2840935"/>
    <lineage>
        <taxon>Bacteria</taxon>
        <taxon>Candidatus Scatousia</taxon>
    </lineage>
</organism>
<comment type="caution">
    <text evidence="9">The sequence shown here is derived from an EMBL/GenBank/DDBJ whole genome shotgun (WGS) entry which is preliminary data.</text>
</comment>
<reference evidence="9" key="2">
    <citation type="journal article" date="2021" name="PeerJ">
        <title>Extensive microbial diversity within the chicken gut microbiome revealed by metagenomics and culture.</title>
        <authorList>
            <person name="Gilroy R."/>
            <person name="Ravi A."/>
            <person name="Getino M."/>
            <person name="Pursley I."/>
            <person name="Horton D.L."/>
            <person name="Alikhan N.F."/>
            <person name="Baker D."/>
            <person name="Gharbi K."/>
            <person name="Hall N."/>
            <person name="Watson M."/>
            <person name="Adriaenssens E.M."/>
            <person name="Foster-Nyarko E."/>
            <person name="Jarju S."/>
            <person name="Secka A."/>
            <person name="Antonio M."/>
            <person name="Oren A."/>
            <person name="Chaudhuri R.R."/>
            <person name="La Ragione R."/>
            <person name="Hildebrand F."/>
            <person name="Pallen M.J."/>
        </authorList>
    </citation>
    <scope>NUCLEOTIDE SEQUENCE</scope>
    <source>
        <strain evidence="9">6276</strain>
    </source>
</reference>
<sequence length="290" mass="33256">MFKYYGKYAPYLFLLPAGIVLLIFFFIPFFQTIVLSFQDYTASIYHPSWVGVQNYIKLFHNPIFYKVLWNTFIYLFVAVPVLAIFPLFVAILINQKIRGVTLYKILIYLPVIVSIVVAAIAFKWLYADQGILNYIVTAMGFESIGWLTDPKWALYSVIWVTIWKGIGYYMIIYLAALMSVPKELYEACDIDGADFLTKHLTVTIPHIMPTIALVTTISAISAMKVFAEIYVMTKGGPLNSSKTIVYYIYERAFENLDLGYASAMAVVLLIIVMGFSFINIFCFERNKYQL</sequence>
<dbReference type="PANTHER" id="PTHR30193:SF44">
    <property type="entry name" value="LACTOSE TRANSPORT SYSTEM PERMEASE PROTEIN LACF"/>
    <property type="match status" value="1"/>
</dbReference>
<evidence type="ECO:0000256" key="6">
    <source>
        <dbReference type="ARBA" id="ARBA00023136"/>
    </source>
</evidence>
<keyword evidence="2 7" id="KW-0813">Transport</keyword>
<accession>A0A9D1EXG5</accession>
<proteinExistence type="inferred from homology"/>
<evidence type="ECO:0000313" key="9">
    <source>
        <dbReference type="EMBL" id="HIS35695.1"/>
    </source>
</evidence>
<dbReference type="PROSITE" id="PS50928">
    <property type="entry name" value="ABC_TM1"/>
    <property type="match status" value="1"/>
</dbReference>